<dbReference type="GO" id="GO:0016747">
    <property type="term" value="F:acyltransferase activity, transferring groups other than amino-acyl groups"/>
    <property type="evidence" value="ECO:0007669"/>
    <property type="project" value="InterPro"/>
</dbReference>
<name>A0A1D8D5Y6_CHLLM</name>
<dbReference type="EMBL" id="CP017305">
    <property type="protein sequence ID" value="AOS84847.1"/>
    <property type="molecule type" value="Genomic_DNA"/>
</dbReference>
<dbReference type="AlphaFoldDB" id="A0A1D8D5Y6"/>
<gene>
    <name evidence="2" type="ORF">BIU88_12345</name>
</gene>
<proteinExistence type="predicted"/>
<dbReference type="Gene3D" id="3.40.630.30">
    <property type="match status" value="1"/>
</dbReference>
<dbReference type="InterPro" id="IPR000182">
    <property type="entry name" value="GNAT_dom"/>
</dbReference>
<reference evidence="2" key="1">
    <citation type="submission" date="2016-09" db="EMBL/GenBank/DDBJ databases">
        <title>Genome sequence of Chlorobaculum limnaeum.</title>
        <authorList>
            <person name="Liu Z."/>
            <person name="Tank M."/>
            <person name="Bryant D.A."/>
        </authorList>
    </citation>
    <scope>NUCLEOTIDE SEQUENCE [LARGE SCALE GENOMIC DNA]</scope>
    <source>
        <strain evidence="2">DSM 1677</strain>
    </source>
</reference>
<organism evidence="2 3">
    <name type="scientific">Chlorobaculum limnaeum</name>
    <dbReference type="NCBI Taxonomy" id="274537"/>
    <lineage>
        <taxon>Bacteria</taxon>
        <taxon>Pseudomonadati</taxon>
        <taxon>Chlorobiota</taxon>
        <taxon>Chlorobiia</taxon>
        <taxon>Chlorobiales</taxon>
        <taxon>Chlorobiaceae</taxon>
        <taxon>Chlorobaculum</taxon>
    </lineage>
</organism>
<dbReference type="CDD" id="cd04301">
    <property type="entry name" value="NAT_SF"/>
    <property type="match status" value="1"/>
</dbReference>
<dbReference type="Proteomes" id="UP000095185">
    <property type="component" value="Chromosome"/>
</dbReference>
<keyword evidence="3" id="KW-1185">Reference proteome</keyword>
<dbReference type="PANTHER" id="PTHR43617:SF2">
    <property type="entry name" value="UPF0039 PROTEIN SLL0451"/>
    <property type="match status" value="1"/>
</dbReference>
<dbReference type="PROSITE" id="PS51186">
    <property type="entry name" value="GNAT"/>
    <property type="match status" value="1"/>
</dbReference>
<accession>A0A1D8D5Y6</accession>
<dbReference type="InterPro" id="IPR016181">
    <property type="entry name" value="Acyl_CoA_acyltransferase"/>
</dbReference>
<evidence type="ECO:0000313" key="2">
    <source>
        <dbReference type="EMBL" id="AOS84847.1"/>
    </source>
</evidence>
<feature type="domain" description="N-acetyltransferase" evidence="1">
    <location>
        <begin position="5"/>
        <end position="152"/>
    </location>
</feature>
<dbReference type="PANTHER" id="PTHR43617">
    <property type="entry name" value="L-AMINO ACID N-ACETYLTRANSFERASE"/>
    <property type="match status" value="1"/>
</dbReference>
<dbReference type="KEGG" id="clz:BIU88_12345"/>
<evidence type="ECO:0000259" key="1">
    <source>
        <dbReference type="PROSITE" id="PS51186"/>
    </source>
</evidence>
<dbReference type="STRING" id="274537.BIU88_12345"/>
<dbReference type="OrthoDB" id="9797178at2"/>
<protein>
    <submittedName>
        <fullName evidence="2">GNAT family N-acetyltransferase</fullName>
    </submittedName>
</protein>
<dbReference type="RefSeq" id="WP_069811049.1">
    <property type="nucleotide sequence ID" value="NZ_CP017305.1"/>
</dbReference>
<evidence type="ECO:0000313" key="3">
    <source>
        <dbReference type="Proteomes" id="UP000095185"/>
    </source>
</evidence>
<dbReference type="InterPro" id="IPR050276">
    <property type="entry name" value="MshD_Acetyltransferase"/>
</dbReference>
<sequence>MNHKIVIRPETPADAAAISDVTVAAFATLEISQHTEQFVIEALRAAGALTLSLVAELDGRVVGHIAFSPVGMQDGTPDWFGLGPVSVLPELQRQGIGKALIFEGLARLQELGAKGCCLVGHPEYYRQFGFENPQGLAHEGVPPEVFFVRSFDGHVPQGMASFHEAFMTSGPAA</sequence>
<dbReference type="Pfam" id="PF13508">
    <property type="entry name" value="Acetyltransf_7"/>
    <property type="match status" value="1"/>
</dbReference>
<dbReference type="SUPFAM" id="SSF55729">
    <property type="entry name" value="Acyl-CoA N-acyltransferases (Nat)"/>
    <property type="match status" value="1"/>
</dbReference>